<sequence length="38" mass="4444">MGRRFCFICSLKKVTAVITDDSTEQNYEELEIYTQVIV</sequence>
<protein>
    <submittedName>
        <fullName evidence="1">Uncharacterized protein</fullName>
    </submittedName>
</protein>
<dbReference type="PaxDb" id="170187-SP_0170"/>
<gene>
    <name evidence="1" type="ordered locus">SP_0170</name>
</gene>
<dbReference type="EMBL" id="AE005672">
    <property type="protein sequence ID" value="AAK74351.1"/>
    <property type="molecule type" value="Genomic_DNA"/>
</dbReference>
<dbReference type="Proteomes" id="UP000000585">
    <property type="component" value="Chromosome"/>
</dbReference>
<dbReference type="EnsemblBacteria" id="AAK74351">
    <property type="protein sequence ID" value="AAK74351"/>
    <property type="gene ID" value="SP_0170"/>
</dbReference>
<dbReference type="AlphaFoldDB" id="A0A0H2UN43"/>
<keyword evidence="2" id="KW-1185">Reference proteome</keyword>
<reference evidence="1 2" key="1">
    <citation type="journal article" date="2001" name="Science">
        <title>Complete genome sequence of a virulent isolate of Streptococcus pneumoniae.</title>
        <authorList>
            <person name="Tettelin H."/>
            <person name="Nelson K.E."/>
            <person name="Paulsen I.T."/>
            <person name="Eisen J.A."/>
            <person name="Read T.D."/>
            <person name="Peterson S."/>
            <person name="Heidelberg J."/>
            <person name="DeBoy R.T."/>
            <person name="Haft D.H."/>
            <person name="Dodson R.J."/>
            <person name="Durkin A.S."/>
            <person name="Gwinn M."/>
            <person name="Kolonay J.F."/>
            <person name="Nelson W.C."/>
            <person name="Peterson J.D."/>
            <person name="Umayam L.A."/>
            <person name="White O."/>
            <person name="Salzberg S.L."/>
            <person name="Lewis M.R."/>
            <person name="Radune D."/>
            <person name="Holtzapple E."/>
            <person name="Khouri H."/>
            <person name="Wolf A.M."/>
            <person name="Utterback T.R."/>
            <person name="Hansen C.L."/>
            <person name="McDonald L.A."/>
            <person name="Feldblyum T.V."/>
            <person name="Angiuoli S."/>
            <person name="Dickinson T."/>
            <person name="Hickey E.K."/>
            <person name="Holt I.E."/>
            <person name="Loftus B.J."/>
            <person name="Yang F."/>
            <person name="Smith H.O."/>
            <person name="Venter J.C."/>
            <person name="Dougherty B.A."/>
            <person name="Morrison D.A."/>
            <person name="Hollingshead S.K."/>
            <person name="Fraser C.M."/>
        </authorList>
    </citation>
    <scope>NUCLEOTIDE SEQUENCE [LARGE SCALE GENOMIC DNA]</scope>
    <source>
        <strain evidence="2">ATCC BAA-334 / TIGR4</strain>
    </source>
</reference>
<evidence type="ECO:0000313" key="1">
    <source>
        <dbReference type="EMBL" id="AAK74351.1"/>
    </source>
</evidence>
<dbReference type="KEGG" id="spn:SP_0170"/>
<name>A0A0H2UN43_STRPN</name>
<proteinExistence type="predicted"/>
<organism evidence="1 2">
    <name type="scientific">Streptococcus pneumoniae serotype 4 (strain ATCC BAA-334 / TIGR4)</name>
    <dbReference type="NCBI Taxonomy" id="170187"/>
    <lineage>
        <taxon>Bacteria</taxon>
        <taxon>Bacillati</taxon>
        <taxon>Bacillota</taxon>
        <taxon>Bacilli</taxon>
        <taxon>Lactobacillales</taxon>
        <taxon>Streptococcaceae</taxon>
        <taxon>Streptococcus</taxon>
    </lineage>
</organism>
<accession>A0A0H2UN43</accession>
<evidence type="ECO:0000313" key="2">
    <source>
        <dbReference type="Proteomes" id="UP000000585"/>
    </source>
</evidence>